<dbReference type="SUPFAM" id="SSF53756">
    <property type="entry name" value="UDP-Glycosyltransferase/glycogen phosphorylase"/>
    <property type="match status" value="1"/>
</dbReference>
<dbReference type="InterPro" id="IPR050194">
    <property type="entry name" value="Glycosyltransferase_grp1"/>
</dbReference>
<feature type="non-terminal residue" evidence="1">
    <location>
        <position position="1"/>
    </location>
</feature>
<dbReference type="GO" id="GO:0016757">
    <property type="term" value="F:glycosyltransferase activity"/>
    <property type="evidence" value="ECO:0007669"/>
    <property type="project" value="TreeGrafter"/>
</dbReference>
<gene>
    <name evidence="1" type="ORF">METZ01_LOCUS446843</name>
</gene>
<dbReference type="Gene3D" id="3.40.50.2000">
    <property type="entry name" value="Glycogen Phosphorylase B"/>
    <property type="match status" value="2"/>
</dbReference>
<reference evidence="1" key="1">
    <citation type="submission" date="2018-05" db="EMBL/GenBank/DDBJ databases">
        <authorList>
            <person name="Lanie J.A."/>
            <person name="Ng W.-L."/>
            <person name="Kazmierczak K.M."/>
            <person name="Andrzejewski T.M."/>
            <person name="Davidsen T.M."/>
            <person name="Wayne K.J."/>
            <person name="Tettelin H."/>
            <person name="Glass J.I."/>
            <person name="Rusch D."/>
            <person name="Podicherti R."/>
            <person name="Tsui H.-C.T."/>
            <person name="Winkler M.E."/>
        </authorList>
    </citation>
    <scope>NUCLEOTIDE SEQUENCE</scope>
</reference>
<name>A0A382ZFJ5_9ZZZZ</name>
<proteinExistence type="predicted"/>
<dbReference type="AlphaFoldDB" id="A0A382ZFJ5"/>
<dbReference type="EMBL" id="UINC01183295">
    <property type="protein sequence ID" value="SVD93989.1"/>
    <property type="molecule type" value="Genomic_DNA"/>
</dbReference>
<protein>
    <recommendedName>
        <fullName evidence="2">Glycosyl transferase family 1 domain-containing protein</fullName>
    </recommendedName>
</protein>
<dbReference type="CDD" id="cd03801">
    <property type="entry name" value="GT4_PimA-like"/>
    <property type="match status" value="1"/>
</dbReference>
<dbReference type="PANTHER" id="PTHR45947">
    <property type="entry name" value="SULFOQUINOVOSYL TRANSFERASE SQD2"/>
    <property type="match status" value="1"/>
</dbReference>
<organism evidence="1">
    <name type="scientific">marine metagenome</name>
    <dbReference type="NCBI Taxonomy" id="408172"/>
    <lineage>
        <taxon>unclassified sequences</taxon>
        <taxon>metagenomes</taxon>
        <taxon>ecological metagenomes</taxon>
    </lineage>
</organism>
<evidence type="ECO:0008006" key="2">
    <source>
        <dbReference type="Google" id="ProtNLM"/>
    </source>
</evidence>
<sequence>QVWFTYHLYHKAPDWIGPRVSELLGIPYLVAEASFAPSKVGGRWHIGTTQSACALSQANGIVSLNPRDVECLQPHLSTAAQQLLIPPFLEPLAIDPGEANCRDAVAAEQSLDPAVPWMICVGMMRPGDKLSSYRVLADVLAVLGDLPWQLLVVGDGEASGTVRDFFRSIEPNRICFAGRLSAESLRRLLAASDLFIWPAVKEAFGMAMLEAQQSGLPVVAGYSEGVATIVDDGVTGLLSRAGDAGGLARATRHLLKD</sequence>
<dbReference type="Pfam" id="PF13692">
    <property type="entry name" value="Glyco_trans_1_4"/>
    <property type="match status" value="1"/>
</dbReference>
<feature type="non-terminal residue" evidence="1">
    <location>
        <position position="257"/>
    </location>
</feature>
<accession>A0A382ZFJ5</accession>
<evidence type="ECO:0000313" key="1">
    <source>
        <dbReference type="EMBL" id="SVD93989.1"/>
    </source>
</evidence>
<dbReference type="PANTHER" id="PTHR45947:SF3">
    <property type="entry name" value="SULFOQUINOVOSYL TRANSFERASE SQD2"/>
    <property type="match status" value="1"/>
</dbReference>